<gene>
    <name evidence="2" type="ORF">BSL78_02022</name>
</gene>
<evidence type="ECO:0000313" key="2">
    <source>
        <dbReference type="EMBL" id="PIK61029.1"/>
    </source>
</evidence>
<feature type="domain" description="Dynamin-like GTPase OPA1 C-terminal" evidence="1">
    <location>
        <begin position="18"/>
        <end position="108"/>
    </location>
</feature>
<name>A0A2G8LLA0_STIJA</name>
<dbReference type="Proteomes" id="UP000230750">
    <property type="component" value="Unassembled WGS sequence"/>
</dbReference>
<reference evidence="2 3" key="1">
    <citation type="journal article" date="2017" name="PLoS Biol.">
        <title>The sea cucumber genome provides insights into morphological evolution and visceral regeneration.</title>
        <authorList>
            <person name="Zhang X."/>
            <person name="Sun L."/>
            <person name="Yuan J."/>
            <person name="Sun Y."/>
            <person name="Gao Y."/>
            <person name="Zhang L."/>
            <person name="Li S."/>
            <person name="Dai H."/>
            <person name="Hamel J.F."/>
            <person name="Liu C."/>
            <person name="Yu Y."/>
            <person name="Liu S."/>
            <person name="Lin W."/>
            <person name="Guo K."/>
            <person name="Jin S."/>
            <person name="Xu P."/>
            <person name="Storey K.B."/>
            <person name="Huan P."/>
            <person name="Zhang T."/>
            <person name="Zhou Y."/>
            <person name="Zhang J."/>
            <person name="Lin C."/>
            <person name="Li X."/>
            <person name="Xing L."/>
            <person name="Huo D."/>
            <person name="Sun M."/>
            <person name="Wang L."/>
            <person name="Mercier A."/>
            <person name="Li F."/>
            <person name="Yang H."/>
            <person name="Xiang J."/>
        </authorList>
    </citation>
    <scope>NUCLEOTIDE SEQUENCE [LARGE SCALE GENOMIC DNA]</scope>
    <source>
        <strain evidence="2">Shaxun</strain>
        <tissue evidence="2">Muscle</tissue>
    </source>
</reference>
<evidence type="ECO:0000259" key="1">
    <source>
        <dbReference type="Pfam" id="PF19434"/>
    </source>
</evidence>
<dbReference type="OrthoDB" id="415706at2759"/>
<proteinExistence type="predicted"/>
<dbReference type="AlphaFoldDB" id="A0A2G8LLA0"/>
<sequence length="153" mass="17946">MTANNGMKLLVSWKRLFTRGLRKVNRRQTQEELEKLLQSEVKHQPQLSADEITTVKKNLQTKGVDVENNFIQQTWHPLYRKRFLLSSLSLANECRRGFYHYQRDLNDDSGFFKELGLTMKLAHSDNKDGHLLGDKRWKVPCCVLPLFKDEGLK</sequence>
<dbReference type="Pfam" id="PF19434">
    <property type="entry name" value="OPA1_C"/>
    <property type="match status" value="1"/>
</dbReference>
<keyword evidence="3" id="KW-1185">Reference proteome</keyword>
<evidence type="ECO:0000313" key="3">
    <source>
        <dbReference type="Proteomes" id="UP000230750"/>
    </source>
</evidence>
<dbReference type="STRING" id="307972.A0A2G8LLA0"/>
<accession>A0A2G8LLA0</accession>
<comment type="caution">
    <text evidence="2">The sequence shown here is derived from an EMBL/GenBank/DDBJ whole genome shotgun (WGS) entry which is preliminary data.</text>
</comment>
<protein>
    <recommendedName>
        <fullName evidence="1">Dynamin-like GTPase OPA1 C-terminal domain-containing protein</fullName>
    </recommendedName>
</protein>
<dbReference type="EMBL" id="MRZV01000042">
    <property type="protein sequence ID" value="PIK61029.1"/>
    <property type="molecule type" value="Genomic_DNA"/>
</dbReference>
<organism evidence="2 3">
    <name type="scientific">Stichopus japonicus</name>
    <name type="common">Sea cucumber</name>
    <dbReference type="NCBI Taxonomy" id="307972"/>
    <lineage>
        <taxon>Eukaryota</taxon>
        <taxon>Metazoa</taxon>
        <taxon>Echinodermata</taxon>
        <taxon>Eleutherozoa</taxon>
        <taxon>Echinozoa</taxon>
        <taxon>Holothuroidea</taxon>
        <taxon>Aspidochirotacea</taxon>
        <taxon>Aspidochirotida</taxon>
        <taxon>Stichopodidae</taxon>
        <taxon>Apostichopus</taxon>
    </lineage>
</organism>
<dbReference type="InterPro" id="IPR045817">
    <property type="entry name" value="OPA1_C"/>
</dbReference>